<keyword evidence="1" id="KW-1133">Transmembrane helix</keyword>
<gene>
    <name evidence="2" type="ORF">Micbo1qcDRAFT_165718</name>
</gene>
<keyword evidence="1" id="KW-0472">Membrane</keyword>
<accession>A0A136IXU1</accession>
<proteinExistence type="predicted"/>
<keyword evidence="1" id="KW-0812">Transmembrane</keyword>
<sequence>MLAPWTARVGTRMSGLRDSSHLCRRLLGIQARCGSPRPVARNLMHTTIRWASTSSASPATNGKAPNTRHINVPTIAEGVGAPKLAPPNPFAYPERLCVYHAGTGRVTFLACLKVSTLFIFTFFAFVVTPMYLEQEGLSITVLRTTAAAVVPLAFVAWATSPFVTFIHLRLPPYARQSEDMLRRFITQLGSFNPGSGTGMSSASRAASTGPGSSITAELEITTMSYIAKPRLSIVKLEDLQPVRKRLGIVNYSRDTAAENKRRKWYMFPAVANFSIQESSNTMPKVPWVWGKLAGRIVSLQGKS</sequence>
<keyword evidence="3" id="KW-1185">Reference proteome</keyword>
<organism evidence="2 3">
    <name type="scientific">Microdochium bolleyi</name>
    <dbReference type="NCBI Taxonomy" id="196109"/>
    <lineage>
        <taxon>Eukaryota</taxon>
        <taxon>Fungi</taxon>
        <taxon>Dikarya</taxon>
        <taxon>Ascomycota</taxon>
        <taxon>Pezizomycotina</taxon>
        <taxon>Sordariomycetes</taxon>
        <taxon>Xylariomycetidae</taxon>
        <taxon>Xylariales</taxon>
        <taxon>Microdochiaceae</taxon>
        <taxon>Microdochium</taxon>
    </lineage>
</organism>
<dbReference type="EMBL" id="KQ964255">
    <property type="protein sequence ID" value="KXJ89599.1"/>
    <property type="molecule type" value="Genomic_DNA"/>
</dbReference>
<dbReference type="AlphaFoldDB" id="A0A136IXU1"/>
<dbReference type="InParanoid" id="A0A136IXU1"/>
<feature type="transmembrane region" description="Helical" evidence="1">
    <location>
        <begin position="106"/>
        <end position="126"/>
    </location>
</feature>
<reference evidence="3" key="1">
    <citation type="submission" date="2016-02" db="EMBL/GenBank/DDBJ databases">
        <title>Draft genome sequence of Microdochium bolleyi, a fungal endophyte of beachgrass.</title>
        <authorList>
            <consortium name="DOE Joint Genome Institute"/>
            <person name="David A.S."/>
            <person name="May G."/>
            <person name="Haridas S."/>
            <person name="Lim J."/>
            <person name="Wang M."/>
            <person name="Labutti K."/>
            <person name="Lipzen A."/>
            <person name="Barry K."/>
            <person name="Grigoriev I.V."/>
        </authorList>
    </citation>
    <scope>NUCLEOTIDE SEQUENCE [LARGE SCALE GENOMIC DNA]</scope>
    <source>
        <strain evidence="3">J235TASD1</strain>
    </source>
</reference>
<dbReference type="Proteomes" id="UP000070501">
    <property type="component" value="Unassembled WGS sequence"/>
</dbReference>
<name>A0A136IXU1_9PEZI</name>
<protein>
    <submittedName>
        <fullName evidence="2">Uncharacterized protein</fullName>
    </submittedName>
</protein>
<feature type="transmembrane region" description="Helical" evidence="1">
    <location>
        <begin position="146"/>
        <end position="168"/>
    </location>
</feature>
<evidence type="ECO:0000256" key="1">
    <source>
        <dbReference type="SAM" id="Phobius"/>
    </source>
</evidence>
<dbReference type="OrthoDB" id="2386090at2759"/>
<evidence type="ECO:0000313" key="3">
    <source>
        <dbReference type="Proteomes" id="UP000070501"/>
    </source>
</evidence>
<evidence type="ECO:0000313" key="2">
    <source>
        <dbReference type="EMBL" id="KXJ89599.1"/>
    </source>
</evidence>